<organism evidence="1">
    <name type="scientific">Salmonella enterica subsp. enterica serovar Weslaco</name>
    <dbReference type="NCBI Taxonomy" id="1243597"/>
    <lineage>
        <taxon>Bacteria</taxon>
        <taxon>Pseudomonadati</taxon>
        <taxon>Pseudomonadota</taxon>
        <taxon>Gammaproteobacteria</taxon>
        <taxon>Enterobacterales</taxon>
        <taxon>Enterobacteriaceae</taxon>
        <taxon>Salmonella</taxon>
    </lineage>
</organism>
<gene>
    <name evidence="1" type="ORF">D2118_23055</name>
</gene>
<evidence type="ECO:0000313" key="1">
    <source>
        <dbReference type="EMBL" id="EBZ6054247.1"/>
    </source>
</evidence>
<dbReference type="AlphaFoldDB" id="A0A5X3P5Z3"/>
<dbReference type="EMBL" id="AAHRRA010000039">
    <property type="protein sequence ID" value="EBZ6054247.1"/>
    <property type="molecule type" value="Genomic_DNA"/>
</dbReference>
<comment type="caution">
    <text evidence="1">The sequence shown here is derived from an EMBL/GenBank/DDBJ whole genome shotgun (WGS) entry which is preliminary data.</text>
</comment>
<sequence length="163" mass="18286">MVQHPTSEEGMFFTPLCVDPESLYVELSSPPLYVDLGSLYVDLTPHITKPPLAKHRFFVITITKTKRFFMGAFVGALFVKNTSKTKNKQHLNRRYDSESGTANSVTSTIWLFFAFRDSGPGCALAFAVSDSSSGPTQQKIQYCRAKTRNIIQSRKHKPNGYAQ</sequence>
<accession>A0A5X3P5Z3</accession>
<protein>
    <submittedName>
        <fullName evidence="1">Uncharacterized protein</fullName>
    </submittedName>
</protein>
<name>A0A5X3P5Z3_SALET</name>
<reference evidence="1" key="1">
    <citation type="submission" date="2018-10" db="EMBL/GenBank/DDBJ databases">
        <authorList>
            <consortium name="GenomeTrakr network: Whole genome sequencing for foodborne pathogen traceback"/>
        </authorList>
    </citation>
    <scope>NUCLEOTIDE SEQUENCE</scope>
    <source>
        <strain evidence="1">FDA00013435</strain>
    </source>
</reference>
<proteinExistence type="predicted"/>